<evidence type="ECO:0000259" key="7">
    <source>
        <dbReference type="Pfam" id="PF25881"/>
    </source>
</evidence>
<comment type="subcellular location">
    <subcellularLocation>
        <location evidence="1">Periplasm</location>
    </subcellularLocation>
</comment>
<keyword evidence="11" id="KW-1185">Reference proteome</keyword>
<dbReference type="OrthoDB" id="9813967at2"/>
<evidence type="ECO:0000256" key="1">
    <source>
        <dbReference type="ARBA" id="ARBA00004418"/>
    </source>
</evidence>
<dbReference type="PANTHER" id="PTHR32347:SF29">
    <property type="entry name" value="UPF0194 MEMBRANE PROTEIN YBHG"/>
    <property type="match status" value="1"/>
</dbReference>
<dbReference type="InterPro" id="IPR050465">
    <property type="entry name" value="UPF0194_transport"/>
</dbReference>
<dbReference type="EMBL" id="LT907988">
    <property type="protein sequence ID" value="SOE50310.1"/>
    <property type="molecule type" value="Genomic_DNA"/>
</dbReference>
<dbReference type="InterPro" id="IPR058792">
    <property type="entry name" value="Beta-barrel_RND_2"/>
</dbReference>
<organism evidence="9 11">
    <name type="scientific">Orrella dioscoreae</name>
    <dbReference type="NCBI Taxonomy" id="1851544"/>
    <lineage>
        <taxon>Bacteria</taxon>
        <taxon>Pseudomonadati</taxon>
        <taxon>Pseudomonadota</taxon>
        <taxon>Betaproteobacteria</taxon>
        <taxon>Burkholderiales</taxon>
        <taxon>Alcaligenaceae</taxon>
        <taxon>Orrella</taxon>
    </lineage>
</organism>
<reference evidence="9 11" key="1">
    <citation type="submission" date="2016-06" db="EMBL/GenBank/DDBJ databases">
        <authorList>
            <person name="Kjaerup R.B."/>
            <person name="Dalgaard T.S."/>
            <person name="Juul-Madsen H.R."/>
        </authorList>
    </citation>
    <scope>NUCLEOTIDE SEQUENCE [LARGE SCALE GENOMIC DNA]</scope>
    <source>
        <strain evidence="9">Orrdi1</strain>
    </source>
</reference>
<evidence type="ECO:0000256" key="4">
    <source>
        <dbReference type="ARBA" id="ARBA00022764"/>
    </source>
</evidence>
<dbReference type="Gene3D" id="2.40.50.100">
    <property type="match status" value="1"/>
</dbReference>
<evidence type="ECO:0000313" key="10">
    <source>
        <dbReference type="EMBL" id="SOE50310.1"/>
    </source>
</evidence>
<protein>
    <submittedName>
        <fullName evidence="9">Predicted membrane fusion protein (MFP) component of efflux pump, membrane anchor protein YbhG</fullName>
    </submittedName>
</protein>
<dbReference type="Pfam" id="PF25881">
    <property type="entry name" value="HH_YBHG"/>
    <property type="match status" value="1"/>
</dbReference>
<gene>
    <name evidence="9" type="ORF">ODI_02709</name>
    <name evidence="10" type="ORF">ODI_R2636</name>
</gene>
<sequence length="343" mass="37045">MKKTAALLVLALVIAAGVWYALRPAPDTGTLTLYGNVDIRQISLAFDGSDRVAKMNVEEGDAVRAGQVVAELDTRTLALQIRQAEAQAAASEQAALRLTNGTRPEEIAQAQAQVASAQADADLASQQLKRLRGIANSTGGRGVSQQDVDNAASRQRVAQAQLEDRRKSLDLARIGPRQEDIAQAEAERDAARAQLALLRHQLDLAQLKAPRDAIVRARLLEPGDMASPQRPAYTLALTDPKWIRAYVNEPELGKLRLGMTASVLTDSHPGEPVAGRVGYISSVAEFTPKSVQTEDLRTSLVYEIRVHVDDPQDRLRLGMPATLRLDLTQQPRQDGAPATSPAP</sequence>
<evidence type="ECO:0000313" key="9">
    <source>
        <dbReference type="EMBL" id="SBT24639.1"/>
    </source>
</evidence>
<evidence type="ECO:0000259" key="8">
    <source>
        <dbReference type="Pfam" id="PF25954"/>
    </source>
</evidence>
<accession>A0A1C3JZF7</accession>
<evidence type="ECO:0000256" key="3">
    <source>
        <dbReference type="ARBA" id="ARBA00022729"/>
    </source>
</evidence>
<dbReference type="Proteomes" id="UP000078558">
    <property type="component" value="Chromosome I"/>
</dbReference>
<proteinExistence type="inferred from homology"/>
<dbReference type="AlphaFoldDB" id="A0A1C3JZF7"/>
<dbReference type="GO" id="GO:0042597">
    <property type="term" value="C:periplasmic space"/>
    <property type="evidence" value="ECO:0007669"/>
    <property type="project" value="UniProtKB-SubCell"/>
</dbReference>
<reference evidence="10 11" key="2">
    <citation type="submission" date="2017-08" db="EMBL/GenBank/DDBJ databases">
        <authorList>
            <person name="de Groot N.N."/>
        </authorList>
    </citation>
    <scope>NUCLEOTIDE SEQUENCE [LARGE SCALE GENOMIC DNA]</scope>
    <source>
        <strain evidence="10">Orrdi1</strain>
    </source>
</reference>
<dbReference type="STRING" id="1851544.ODI_02709"/>
<keyword evidence="3" id="KW-0732">Signal</keyword>
<dbReference type="Gene3D" id="1.10.287.470">
    <property type="entry name" value="Helix hairpin bin"/>
    <property type="match status" value="1"/>
</dbReference>
<dbReference type="Gene3D" id="2.40.30.170">
    <property type="match status" value="1"/>
</dbReference>
<dbReference type="InterPro" id="IPR059052">
    <property type="entry name" value="HH_YbhG-like"/>
</dbReference>
<dbReference type="RefSeq" id="WP_067751129.1">
    <property type="nucleotide sequence ID" value="NZ_LT907988.1"/>
</dbReference>
<name>A0A1C3JZF7_9BURK</name>
<evidence type="ECO:0000256" key="6">
    <source>
        <dbReference type="SAM" id="Coils"/>
    </source>
</evidence>
<keyword evidence="5 6" id="KW-0175">Coiled coil</keyword>
<dbReference type="PANTHER" id="PTHR32347">
    <property type="entry name" value="EFFLUX SYSTEM COMPONENT YKNX-RELATED"/>
    <property type="match status" value="1"/>
</dbReference>
<dbReference type="SUPFAM" id="SSF111369">
    <property type="entry name" value="HlyD-like secretion proteins"/>
    <property type="match status" value="2"/>
</dbReference>
<feature type="coiled-coil region" evidence="6">
    <location>
        <begin position="181"/>
        <end position="208"/>
    </location>
</feature>
<dbReference type="Pfam" id="PF25954">
    <property type="entry name" value="Beta-barrel_RND_2"/>
    <property type="match status" value="1"/>
</dbReference>
<evidence type="ECO:0000313" key="11">
    <source>
        <dbReference type="Proteomes" id="UP000078558"/>
    </source>
</evidence>
<feature type="domain" description="CusB-like beta-barrel" evidence="8">
    <location>
        <begin position="242"/>
        <end position="326"/>
    </location>
</feature>
<feature type="domain" description="YbhG-like alpha-helical hairpin" evidence="7">
    <location>
        <begin position="72"/>
        <end position="203"/>
    </location>
</feature>
<dbReference type="EMBL" id="FLRC01000011">
    <property type="protein sequence ID" value="SBT24639.1"/>
    <property type="molecule type" value="Genomic_DNA"/>
</dbReference>
<evidence type="ECO:0000256" key="5">
    <source>
        <dbReference type="ARBA" id="ARBA00023054"/>
    </source>
</evidence>
<keyword evidence="4" id="KW-0574">Periplasm</keyword>
<dbReference type="KEGG" id="odi:ODI_R2636"/>
<evidence type="ECO:0000256" key="2">
    <source>
        <dbReference type="ARBA" id="ARBA00010602"/>
    </source>
</evidence>
<comment type="similarity">
    <text evidence="2">Belongs to the UPF0194 family.</text>
</comment>